<gene>
    <name evidence="2" type="ORF">N7330_02515</name>
</gene>
<keyword evidence="1" id="KW-0472">Membrane</keyword>
<keyword evidence="1" id="KW-0812">Transmembrane</keyword>
<dbReference type="RefSeq" id="WP_279817963.1">
    <property type="nucleotide sequence ID" value="NZ_JAOBZY010000018.1"/>
</dbReference>
<comment type="caution">
    <text evidence="2">The sequence shown here is derived from an EMBL/GenBank/DDBJ whole genome shotgun (WGS) entry which is preliminary data.</text>
</comment>
<evidence type="ECO:0000256" key="1">
    <source>
        <dbReference type="SAM" id="Phobius"/>
    </source>
</evidence>
<dbReference type="EMBL" id="JAODZU010000002">
    <property type="protein sequence ID" value="MDH0361932.1"/>
    <property type="molecule type" value="Genomic_DNA"/>
</dbReference>
<sequence length="77" mass="8182">MGATARHCVWLLALAAVLGLLVVPALAAGWAAWQGQPWAMDWPQSLRNAAVLGAVFCGLRLLLAGAGWLLRAVLRSY</sequence>
<name>A0AA42HNV1_9BURK</name>
<protein>
    <submittedName>
        <fullName evidence="2">Uncharacterized protein</fullName>
    </submittedName>
</protein>
<dbReference type="AlphaFoldDB" id="A0AA42HNV1"/>
<dbReference type="Proteomes" id="UP001158297">
    <property type="component" value="Unassembled WGS sequence"/>
</dbReference>
<evidence type="ECO:0000313" key="2">
    <source>
        <dbReference type="EMBL" id="MDH0361932.1"/>
    </source>
</evidence>
<keyword evidence="1" id="KW-1133">Transmembrane helix</keyword>
<proteinExistence type="predicted"/>
<feature type="transmembrane region" description="Helical" evidence="1">
    <location>
        <begin position="51"/>
        <end position="74"/>
    </location>
</feature>
<accession>A0AA42HNV1</accession>
<organism evidence="2 3">
    <name type="scientific">Comamonas aquatica</name>
    <dbReference type="NCBI Taxonomy" id="225991"/>
    <lineage>
        <taxon>Bacteria</taxon>
        <taxon>Pseudomonadati</taxon>
        <taxon>Pseudomonadota</taxon>
        <taxon>Betaproteobacteria</taxon>
        <taxon>Burkholderiales</taxon>
        <taxon>Comamonadaceae</taxon>
        <taxon>Comamonas</taxon>
    </lineage>
</organism>
<reference evidence="2" key="1">
    <citation type="submission" date="2022-09" db="EMBL/GenBank/DDBJ databases">
        <title>Intensive care unit water sources are persistently colonized with multi-drug resistant bacteria and are the site of extensive horizontal gene transfer of antibiotic resistance genes.</title>
        <authorList>
            <person name="Diorio-Toth L."/>
        </authorList>
    </citation>
    <scope>NUCLEOTIDE SEQUENCE</scope>
    <source>
        <strain evidence="2">GD04130</strain>
    </source>
</reference>
<evidence type="ECO:0000313" key="3">
    <source>
        <dbReference type="Proteomes" id="UP001158297"/>
    </source>
</evidence>